<reference evidence="3 4" key="1">
    <citation type="submission" date="2021-03" db="EMBL/GenBank/DDBJ databases">
        <title>Complete genome of Parasphingorhabdus_sp.JHSY0214.</title>
        <authorList>
            <person name="Yoo J.H."/>
            <person name="Bae J.W."/>
        </authorList>
    </citation>
    <scope>NUCLEOTIDE SEQUENCE [LARGE SCALE GENOMIC DNA]</scope>
    <source>
        <strain evidence="3 4">JHSY0214</strain>
    </source>
</reference>
<sequence>MMNIIGNSLKSLICALAALSFSAPLQADSLKSAATPDARITMFEQSVRSLKDRKDPNAQRWSIEDRMKAYNVPGTSIAIIQNGKIIHAKGYGLQSNNASTPVDRQTVFSAGSVSKVVNAALILRLVQEGILNLDQDVNSYLKSWKVPDGEYTRSKKVTLRHLLSHTSGFSQHGFPDFKPGEKLPTSIQTLNGIGPAKHRAVKLMFEPGQKMDYSGGGITVAQLVVEDVMGQHYNEVAKKYLFEPLGMKRSTFVNPLPETHGNIARSHNKKGKARALPRGYESMPEMAASGLWTSAEDMALFVQAVLINETFLSPEMRGEMLSRAPLSWHGMGPRLNGAEETLVFHHGGANDNYKSWIEGHPAHGNGIVILTNGEAGRELGYEIRIAAGEAFGWSISFPEDFSTPKFDTPK</sequence>
<proteinExistence type="predicted"/>
<dbReference type="Gene3D" id="3.40.710.10">
    <property type="entry name" value="DD-peptidase/beta-lactamase superfamily"/>
    <property type="match status" value="1"/>
</dbReference>
<dbReference type="PANTHER" id="PTHR46825:SF12">
    <property type="entry name" value="PENICILLIN-BINDING PROTEIN 4"/>
    <property type="match status" value="1"/>
</dbReference>
<feature type="signal peptide" evidence="1">
    <location>
        <begin position="1"/>
        <end position="27"/>
    </location>
</feature>
<feature type="chain" id="PRO_5046169843" evidence="1">
    <location>
        <begin position="28"/>
        <end position="410"/>
    </location>
</feature>
<dbReference type="Pfam" id="PF00144">
    <property type="entry name" value="Beta-lactamase"/>
    <property type="match status" value="1"/>
</dbReference>
<keyword evidence="4" id="KW-1185">Reference proteome</keyword>
<gene>
    <name evidence="3" type="ORF">J4G78_12375</name>
</gene>
<dbReference type="SUPFAM" id="SSF56601">
    <property type="entry name" value="beta-lactamase/transpeptidase-like"/>
    <property type="match status" value="1"/>
</dbReference>
<keyword evidence="1" id="KW-0732">Signal</keyword>
<feature type="domain" description="Beta-lactamase-related" evidence="2">
    <location>
        <begin position="63"/>
        <end position="376"/>
    </location>
</feature>
<accession>A0ABX7T245</accession>
<dbReference type="Proteomes" id="UP000663923">
    <property type="component" value="Chromosome"/>
</dbReference>
<organism evidence="3 4">
    <name type="scientific">Parasphingorhabdus cellanae</name>
    <dbReference type="NCBI Taxonomy" id="2806553"/>
    <lineage>
        <taxon>Bacteria</taxon>
        <taxon>Pseudomonadati</taxon>
        <taxon>Pseudomonadota</taxon>
        <taxon>Alphaproteobacteria</taxon>
        <taxon>Sphingomonadales</taxon>
        <taxon>Sphingomonadaceae</taxon>
        <taxon>Parasphingorhabdus</taxon>
    </lineage>
</organism>
<dbReference type="EMBL" id="CP071794">
    <property type="protein sequence ID" value="QTD55023.1"/>
    <property type="molecule type" value="Genomic_DNA"/>
</dbReference>
<dbReference type="InterPro" id="IPR012338">
    <property type="entry name" value="Beta-lactam/transpept-like"/>
</dbReference>
<evidence type="ECO:0000313" key="4">
    <source>
        <dbReference type="Proteomes" id="UP000663923"/>
    </source>
</evidence>
<protein>
    <submittedName>
        <fullName evidence="3">Beta-lactamase family protein</fullName>
    </submittedName>
</protein>
<dbReference type="PANTHER" id="PTHR46825">
    <property type="entry name" value="D-ALANYL-D-ALANINE-CARBOXYPEPTIDASE/ENDOPEPTIDASE AMPH"/>
    <property type="match status" value="1"/>
</dbReference>
<name>A0ABX7T245_9SPHN</name>
<evidence type="ECO:0000259" key="2">
    <source>
        <dbReference type="Pfam" id="PF00144"/>
    </source>
</evidence>
<evidence type="ECO:0000313" key="3">
    <source>
        <dbReference type="EMBL" id="QTD55023.1"/>
    </source>
</evidence>
<dbReference type="InterPro" id="IPR050491">
    <property type="entry name" value="AmpC-like"/>
</dbReference>
<evidence type="ECO:0000256" key="1">
    <source>
        <dbReference type="SAM" id="SignalP"/>
    </source>
</evidence>
<dbReference type="InterPro" id="IPR001466">
    <property type="entry name" value="Beta-lactam-related"/>
</dbReference>